<evidence type="ECO:0000313" key="11">
    <source>
        <dbReference type="Proteomes" id="UP000694410"/>
    </source>
</evidence>
<keyword evidence="3" id="KW-0406">Ion transport</keyword>
<evidence type="ECO:0000313" key="10">
    <source>
        <dbReference type="Ensembl" id="ENSCCEP00000018654.1"/>
    </source>
</evidence>
<evidence type="ECO:0000256" key="5">
    <source>
        <dbReference type="ARBA" id="ARBA00022729"/>
    </source>
</evidence>
<feature type="binding site" evidence="7">
    <location>
        <position position="344"/>
    </location>
    <ligand>
        <name>cyanocob(III)alamin</name>
        <dbReference type="ChEBI" id="CHEBI:17439"/>
    </ligand>
</feature>
<proteinExistence type="inferred from homology"/>
<keyword evidence="11" id="KW-1185">Reference proteome</keyword>
<dbReference type="GO" id="GO:0015889">
    <property type="term" value="P:cobalamin transport"/>
    <property type="evidence" value="ECO:0007669"/>
    <property type="project" value="InterPro"/>
</dbReference>
<feature type="binding site" evidence="7">
    <location>
        <position position="144"/>
    </location>
    <ligand>
        <name>cyanocob(III)alamin</name>
        <dbReference type="ChEBI" id="CHEBI:17439"/>
    </ligand>
</feature>
<dbReference type="InterPro" id="IPR051588">
    <property type="entry name" value="Cobalamin_Transport"/>
</dbReference>
<keyword evidence="8" id="KW-1015">Disulfide bond</keyword>
<dbReference type="InterPro" id="IPR002157">
    <property type="entry name" value="Cbl-bd_prot"/>
</dbReference>
<dbReference type="GO" id="GO:0005615">
    <property type="term" value="C:extracellular space"/>
    <property type="evidence" value="ECO:0007669"/>
    <property type="project" value="TreeGrafter"/>
</dbReference>
<dbReference type="GO" id="GO:0006824">
    <property type="term" value="P:cobalt ion transport"/>
    <property type="evidence" value="ECO:0007669"/>
    <property type="project" value="UniProtKB-KW"/>
</dbReference>
<dbReference type="Ensembl" id="ENSCCET00000028506.1">
    <property type="protein sequence ID" value="ENSCCEP00000018654.1"/>
    <property type="gene ID" value="ENSCCEG00000017067.1"/>
</dbReference>
<keyword evidence="5 9" id="KW-0732">Signal</keyword>
<feature type="binding site" evidence="7">
    <location>
        <position position="366"/>
    </location>
    <ligand>
        <name>cyanocob(III)alamin</name>
        <dbReference type="ChEBI" id="CHEBI:17439"/>
    </ligand>
</feature>
<keyword evidence="4" id="KW-0964">Secreted</keyword>
<evidence type="ECO:0000256" key="7">
    <source>
        <dbReference type="PIRSR" id="PIRSR602157-1"/>
    </source>
</evidence>
<reference evidence="10" key="2">
    <citation type="submission" date="2025-09" db="UniProtKB">
        <authorList>
            <consortium name="Ensembl"/>
        </authorList>
    </citation>
    <scope>IDENTIFICATION</scope>
</reference>
<dbReference type="Proteomes" id="UP000694410">
    <property type="component" value="Unplaced"/>
</dbReference>
<dbReference type="Pfam" id="PF01122">
    <property type="entry name" value="Cobalamin_bind"/>
    <property type="match status" value="2"/>
</dbReference>
<dbReference type="PANTHER" id="PTHR10559">
    <property type="entry name" value="TRANSCOBALAMIN-1/GASTRIC INTRINSIC FACTOR"/>
    <property type="match status" value="1"/>
</dbReference>
<keyword evidence="6 7" id="KW-0170">Cobalt</keyword>
<comment type="subcellular location">
    <subcellularLocation>
        <location evidence="1">Secreted</location>
    </subcellularLocation>
</comment>
<evidence type="ECO:0000256" key="1">
    <source>
        <dbReference type="ARBA" id="ARBA00004613"/>
    </source>
</evidence>
<dbReference type="Gene3D" id="1.50.10.20">
    <property type="match status" value="2"/>
</dbReference>
<sequence length="366" mass="41257">CSSLSLHLLCFLMWMMHRAPADLPSVAEGCQATVTHHHLVQKLLQRMEESIKFDEPPNPSILLAMNLAGATHGHIHRWLLQEIKKNAAERAQTDMTSGQVALHVLTLLSSCQNPWRSMEPSSPAVPTLLPVSPGCWQWHWDPTDTQTMVVLALVCAYNHTDKQDLIHDALKVVNNDFLDEQERRNGMIRDIYSMGLALQALETSSEFYAPQKWNCAQAFSVVYNQDYTTIAQLLSCLMGKSYLNAGGMCQVPTLALSLPTASIMVQLSITNTLKNYFHYSTLVCVPDNSTLLRVMKVARNEKPDIFCFQTEQTSWGPYVTSIHGLAGNKTERTYWQFFSCWSPLQKGGHLGDPKNWEHIQAVFSTY</sequence>
<reference evidence="10" key="1">
    <citation type="submission" date="2025-08" db="UniProtKB">
        <authorList>
            <consortium name="Ensembl"/>
        </authorList>
    </citation>
    <scope>IDENTIFICATION</scope>
</reference>
<dbReference type="PANTHER" id="PTHR10559:SF15">
    <property type="entry name" value="COBALAMIN BINDING INTRINSIC FACTOR"/>
    <property type="match status" value="1"/>
</dbReference>
<protein>
    <recommendedName>
        <fullName evidence="12">Gastric intrinsic factor</fullName>
    </recommendedName>
</protein>
<evidence type="ECO:0000256" key="4">
    <source>
        <dbReference type="ARBA" id="ARBA00022525"/>
    </source>
</evidence>
<dbReference type="AlphaFoldDB" id="A0A8C0ZGB2"/>
<feature type="binding site" evidence="7">
    <location>
        <position position="190"/>
    </location>
    <ligand>
        <name>cyanocob(III)alamin</name>
        <dbReference type="ChEBI" id="CHEBI:17439"/>
    </ligand>
</feature>
<name>A0A8C0ZGB2_CYACU</name>
<evidence type="ECO:0000256" key="3">
    <source>
        <dbReference type="ARBA" id="ARBA00022426"/>
    </source>
</evidence>
<feature type="binding site" evidence="7">
    <location>
        <begin position="318"/>
        <end position="319"/>
    </location>
    <ligand>
        <name>cyanocob(III)alamin</name>
        <dbReference type="ChEBI" id="CHEBI:17439"/>
    </ligand>
</feature>
<dbReference type="Gene3D" id="2.170.130.30">
    <property type="match status" value="1"/>
</dbReference>
<dbReference type="GO" id="GO:0031419">
    <property type="term" value="F:cobalamin binding"/>
    <property type="evidence" value="ECO:0007669"/>
    <property type="project" value="InterPro"/>
</dbReference>
<feature type="binding site" evidence="7">
    <location>
        <position position="232"/>
    </location>
    <ligand>
        <name>cyanocob(III)alamin</name>
        <dbReference type="ChEBI" id="CHEBI:17439"/>
    </ligand>
</feature>
<feature type="signal peptide" evidence="9">
    <location>
        <begin position="1"/>
        <end position="21"/>
    </location>
</feature>
<organism evidence="10 11">
    <name type="scientific">Cyanistes caeruleus</name>
    <name type="common">Eurasian blue tit</name>
    <name type="synonym">Parus caeruleus</name>
    <dbReference type="NCBI Taxonomy" id="156563"/>
    <lineage>
        <taxon>Eukaryota</taxon>
        <taxon>Metazoa</taxon>
        <taxon>Chordata</taxon>
        <taxon>Craniata</taxon>
        <taxon>Vertebrata</taxon>
        <taxon>Euteleostomi</taxon>
        <taxon>Archelosauria</taxon>
        <taxon>Archosauria</taxon>
        <taxon>Dinosauria</taxon>
        <taxon>Saurischia</taxon>
        <taxon>Theropoda</taxon>
        <taxon>Coelurosauria</taxon>
        <taxon>Aves</taxon>
        <taxon>Neognathae</taxon>
        <taxon>Neoaves</taxon>
        <taxon>Telluraves</taxon>
        <taxon>Australaves</taxon>
        <taxon>Passeriformes</taxon>
        <taxon>Paridae</taxon>
        <taxon>Cyanistes</taxon>
    </lineage>
</organism>
<evidence type="ECO:0000256" key="2">
    <source>
        <dbReference type="ARBA" id="ARBA00006449"/>
    </source>
</evidence>
<comment type="similarity">
    <text evidence="2">Belongs to the eukaryotic cobalamin transport proteins family.</text>
</comment>
<evidence type="ECO:0008006" key="12">
    <source>
        <dbReference type="Google" id="ProtNLM"/>
    </source>
</evidence>
<keyword evidence="3" id="KW-0171">Cobalt transport</keyword>
<feature type="chain" id="PRO_5034058829" description="Gastric intrinsic factor" evidence="9">
    <location>
        <begin position="22"/>
        <end position="366"/>
    </location>
</feature>
<evidence type="ECO:0000256" key="9">
    <source>
        <dbReference type="SAM" id="SignalP"/>
    </source>
</evidence>
<feature type="disulfide bond" evidence="8">
    <location>
        <begin position="30"/>
        <end position="215"/>
    </location>
</feature>
<evidence type="ECO:0000256" key="8">
    <source>
        <dbReference type="PIRSR" id="PIRSR602157-2"/>
    </source>
</evidence>
<keyword evidence="3" id="KW-0813">Transport</keyword>
<evidence type="ECO:0000256" key="6">
    <source>
        <dbReference type="ARBA" id="ARBA00023285"/>
    </source>
</evidence>
<accession>A0A8C0ZGB2</accession>